<feature type="domain" description="Glycosyltransferase subfamily 4-like N-terminal" evidence="4">
    <location>
        <begin position="22"/>
        <end position="178"/>
    </location>
</feature>
<keyword evidence="3 5" id="KW-0808">Transferase</keyword>
<dbReference type="Pfam" id="PF13439">
    <property type="entry name" value="Glyco_transf_4"/>
    <property type="match status" value="1"/>
</dbReference>
<name>A0AB39BJF8_9MICO</name>
<evidence type="ECO:0000256" key="2">
    <source>
        <dbReference type="ARBA" id="ARBA00022676"/>
    </source>
</evidence>
<evidence type="ECO:0000256" key="1">
    <source>
        <dbReference type="ARBA" id="ARBA00021292"/>
    </source>
</evidence>
<proteinExistence type="predicted"/>
<keyword evidence="2 5" id="KW-0328">Glycosyltransferase</keyword>
<organism evidence="5">
    <name type="scientific">Herbiconiux sp. A18JL235</name>
    <dbReference type="NCBI Taxonomy" id="3152363"/>
    <lineage>
        <taxon>Bacteria</taxon>
        <taxon>Bacillati</taxon>
        <taxon>Actinomycetota</taxon>
        <taxon>Actinomycetes</taxon>
        <taxon>Micrococcales</taxon>
        <taxon>Microbacteriaceae</taxon>
        <taxon>Herbiconiux</taxon>
    </lineage>
</organism>
<dbReference type="SUPFAM" id="SSF53756">
    <property type="entry name" value="UDP-Glycosyltransferase/glycogen phosphorylase"/>
    <property type="match status" value="1"/>
</dbReference>
<dbReference type="PANTHER" id="PTHR45947:SF3">
    <property type="entry name" value="SULFOQUINOVOSYL TRANSFERASE SQD2"/>
    <property type="match status" value="1"/>
</dbReference>
<protein>
    <recommendedName>
        <fullName evidence="1">D-inositol 3-phosphate glycosyltransferase</fullName>
    </recommendedName>
</protein>
<dbReference type="GO" id="GO:1901137">
    <property type="term" value="P:carbohydrate derivative biosynthetic process"/>
    <property type="evidence" value="ECO:0007669"/>
    <property type="project" value="UniProtKB-ARBA"/>
</dbReference>
<dbReference type="InterPro" id="IPR050194">
    <property type="entry name" value="Glycosyltransferase_grp1"/>
</dbReference>
<evidence type="ECO:0000256" key="3">
    <source>
        <dbReference type="ARBA" id="ARBA00022679"/>
    </source>
</evidence>
<accession>A0AB39BJF8</accession>
<dbReference type="AlphaFoldDB" id="A0AB39BJF8"/>
<dbReference type="EMBL" id="CP162511">
    <property type="protein sequence ID" value="XDI06318.1"/>
    <property type="molecule type" value="Genomic_DNA"/>
</dbReference>
<evidence type="ECO:0000313" key="5">
    <source>
        <dbReference type="EMBL" id="XDI06318.1"/>
    </source>
</evidence>
<evidence type="ECO:0000259" key="4">
    <source>
        <dbReference type="Pfam" id="PF13439"/>
    </source>
</evidence>
<dbReference type="InterPro" id="IPR028098">
    <property type="entry name" value="Glyco_trans_4-like_N"/>
</dbReference>
<reference evidence="5" key="1">
    <citation type="submission" date="2024-05" db="EMBL/GenBank/DDBJ databases">
        <title>Herbiconiux sp. A18JL235.</title>
        <authorList>
            <person name="Zhang G."/>
        </authorList>
    </citation>
    <scope>NUCLEOTIDE SEQUENCE</scope>
    <source>
        <strain evidence="5">A18JL235</strain>
    </source>
</reference>
<dbReference type="GO" id="GO:0016757">
    <property type="term" value="F:glycosyltransferase activity"/>
    <property type="evidence" value="ECO:0007669"/>
    <property type="project" value="UniProtKB-KW"/>
</dbReference>
<dbReference type="Pfam" id="PF13692">
    <property type="entry name" value="Glyco_trans_1_4"/>
    <property type="match status" value="1"/>
</dbReference>
<dbReference type="PANTHER" id="PTHR45947">
    <property type="entry name" value="SULFOQUINOVOSYL TRANSFERASE SQD2"/>
    <property type="match status" value="1"/>
</dbReference>
<dbReference type="RefSeq" id="WP_368498701.1">
    <property type="nucleotide sequence ID" value="NZ_CP162511.1"/>
</dbReference>
<sequence length="357" mass="38357">MRGLRVCLIASSRFPIAEPFAGGLEAHTHALARELTARGHEVTLFASAGTDPALSATTLPVHPFSSSETARSDVAAPPEHWMQEHHAYLGLMLELARSGGSRFDVVHNNSLHHLPVAMSETLDIPMVTTLHTPPTPWLESAMRLTPSARCVAVSRFTARQWRGSTSASVILNGVDTARWRPGPGGDAAIWFGRLVAEKAPHLAITAAKLAGLRLDLAGPVFDRAYFAEHIEPHLDERIRYLGHLGSRELAHHVGRAAVTAVTPTWEEPYGLVAAESMSTGTPVAAFARGALPEIVSVDSGRLAAPDDVESLAVALVEASALPRDAVRLHALRTCSIGAMVERYELLYEESIALERAA</sequence>
<gene>
    <name evidence="5" type="ORF">ABFY20_04260</name>
</gene>
<dbReference type="Gene3D" id="3.40.50.2000">
    <property type="entry name" value="Glycogen Phosphorylase B"/>
    <property type="match status" value="2"/>
</dbReference>